<evidence type="ECO:0000259" key="1">
    <source>
        <dbReference type="Pfam" id="PF00535"/>
    </source>
</evidence>
<organism evidence="2 3">
    <name type="scientific">Lactobacillus amylovorus</name>
    <dbReference type="NCBI Taxonomy" id="1604"/>
    <lineage>
        <taxon>Bacteria</taxon>
        <taxon>Bacillati</taxon>
        <taxon>Bacillota</taxon>
        <taxon>Bacilli</taxon>
        <taxon>Lactobacillales</taxon>
        <taxon>Lactobacillaceae</taxon>
        <taxon>Lactobacillus</taxon>
    </lineage>
</organism>
<reference evidence="2" key="1">
    <citation type="journal article" date="2022" name="Microorganisms">
        <title>Antibiotic Susceptibility, Resistance Gene Determinants and Corresponding Genomic Regions in Lactobacillus amylovorus Isolates Derived from Wild Boars and Domestic Pigs.</title>
        <authorList>
            <person name="Moravkova M."/>
            <person name="Kostovova I."/>
            <person name="Kavanova K."/>
            <person name="Pechar R."/>
            <person name="Stanek S."/>
            <person name="Brychta A."/>
            <person name="Zeman M."/>
            <person name="Kubasova T."/>
        </authorList>
    </citation>
    <scope>NUCLEOTIDE SEQUENCE</scope>
    <source>
        <strain evidence="2">M597B</strain>
    </source>
</reference>
<reference evidence="2" key="2">
    <citation type="submission" date="2022-10" db="EMBL/GenBank/DDBJ databases">
        <authorList>
            <person name="Kostovova I."/>
            <person name="Moravkova M."/>
            <person name="Pechar R."/>
        </authorList>
    </citation>
    <scope>NUCLEOTIDE SEQUENCE</scope>
    <source>
        <strain evidence="2">M597B</strain>
    </source>
</reference>
<keyword evidence="2" id="KW-0328">Glycosyltransferase</keyword>
<dbReference type="PANTHER" id="PTHR43179">
    <property type="entry name" value="RHAMNOSYLTRANSFERASE WBBL"/>
    <property type="match status" value="1"/>
</dbReference>
<dbReference type="SUPFAM" id="SSF53448">
    <property type="entry name" value="Nucleotide-diphospho-sugar transferases"/>
    <property type="match status" value="1"/>
</dbReference>
<sequence>MKNQNVICQILNYNDTFHVKKLVSKIKDFSVFNYILIVDNASTDGSFEKLSDLYKDDDHIKVIVSNKNGGYGYGNNFGIKYASAKLNASMAIVCNPDVEFTESTVINLVKLMKKTDAAITSGVEINKVPSINKAWKIPTPLQWILDETKLRKLSFKKFHYPDEYFQKKYSQVDCVSGAMFLVNLSKFLDVGGYDENMFLYGEETVLGYKFRQKKYKTYLLNTDSYNHLHSASIDKSIPDKVKKLKILNHSKLYFYKAYLKEPKVRYELEKACFKYIEYSRKIVGYIKNKG</sequence>
<feature type="domain" description="Glycosyltransferase 2-like" evidence="1">
    <location>
        <begin position="35"/>
        <end position="155"/>
    </location>
</feature>
<dbReference type="AlphaFoldDB" id="A0AAW6BA16"/>
<dbReference type="Pfam" id="PF00535">
    <property type="entry name" value="Glycos_transf_2"/>
    <property type="match status" value="1"/>
</dbReference>
<dbReference type="RefSeq" id="WP_052543222.1">
    <property type="nucleotide sequence ID" value="NZ_JAOTHC010000010.1"/>
</dbReference>
<dbReference type="Gene3D" id="3.90.550.10">
    <property type="entry name" value="Spore Coat Polysaccharide Biosynthesis Protein SpsA, Chain A"/>
    <property type="match status" value="1"/>
</dbReference>
<protein>
    <submittedName>
        <fullName evidence="2">Glycosyltransferase</fullName>
        <ecNumber evidence="2">2.4.-.-</ecNumber>
    </submittedName>
</protein>
<dbReference type="EC" id="2.4.-.-" evidence="2"/>
<proteinExistence type="predicted"/>
<dbReference type="InterPro" id="IPR029044">
    <property type="entry name" value="Nucleotide-diphossugar_trans"/>
</dbReference>
<evidence type="ECO:0000313" key="3">
    <source>
        <dbReference type="Proteomes" id="UP001141961"/>
    </source>
</evidence>
<gene>
    <name evidence="2" type="ORF">ODV14_04400</name>
</gene>
<accession>A0AAW6BA16</accession>
<evidence type="ECO:0000313" key="2">
    <source>
        <dbReference type="EMBL" id="MDB6246582.1"/>
    </source>
</evidence>
<dbReference type="Proteomes" id="UP001141961">
    <property type="component" value="Unassembled WGS sequence"/>
</dbReference>
<dbReference type="InterPro" id="IPR001173">
    <property type="entry name" value="Glyco_trans_2-like"/>
</dbReference>
<comment type="caution">
    <text evidence="2">The sequence shown here is derived from an EMBL/GenBank/DDBJ whole genome shotgun (WGS) entry which is preliminary data.</text>
</comment>
<dbReference type="EMBL" id="JAOTHD010000010">
    <property type="protein sequence ID" value="MDB6246582.1"/>
    <property type="molecule type" value="Genomic_DNA"/>
</dbReference>
<name>A0AAW6BA16_LACAM</name>
<dbReference type="GO" id="GO:0016757">
    <property type="term" value="F:glycosyltransferase activity"/>
    <property type="evidence" value="ECO:0007669"/>
    <property type="project" value="UniProtKB-KW"/>
</dbReference>
<keyword evidence="2" id="KW-0808">Transferase</keyword>
<dbReference type="PANTHER" id="PTHR43179:SF7">
    <property type="entry name" value="RHAMNOSYLTRANSFERASE WBBL"/>
    <property type="match status" value="1"/>
</dbReference>